<dbReference type="OrthoDB" id="30933at2157"/>
<reference evidence="2 3" key="1">
    <citation type="journal article" date="2013" name="Genome Announc.">
        <title>Complete Genomic Sequence of 'Thermofilum adornatus' Strain 1910bT, a Hyperthermophilic Anaerobic Organotrophic Crenarchaeon.</title>
        <authorList>
            <person name="Dominova I.N."/>
            <person name="Kublanov I.V."/>
            <person name="Podosokorskaya O.A."/>
            <person name="Derbikova K.S."/>
            <person name="Patrushev M.V."/>
            <person name="Toshchakov S.V."/>
        </authorList>
    </citation>
    <scope>NUCLEOTIDE SEQUENCE [LARGE SCALE GENOMIC DNA]</scope>
    <source>
        <strain evidence="3">1910b</strain>
    </source>
</reference>
<evidence type="ECO:0000256" key="1">
    <source>
        <dbReference type="SAM" id="Phobius"/>
    </source>
</evidence>
<protein>
    <submittedName>
        <fullName evidence="2">Uncharacterized protein</fullName>
    </submittedName>
</protein>
<evidence type="ECO:0000313" key="3">
    <source>
        <dbReference type="Proteomes" id="UP000015543"/>
    </source>
</evidence>
<keyword evidence="3" id="KW-1185">Reference proteome</keyword>
<sequence>MEATLEYLAVGLLIVLLILVSYGMVNATTSTVATTYEEQLYTIAERVMDKLILTPGYPVDWGTNIQVTPDTLQDFGLALYGARSPYIVDPDKVMRLANLSTLPNPLLLNTTRLAQLLNLEDYGFRLRIRPMLLINITPAGYYYYQSYTFISAYDFLVTNYYGLGIPNANITAMYVVVRVQPGAGNNEGDVEAKTILTKTCLTNAVGKCRIDYTSDLASYFRQQRPDKWFYTFLIARAEWQGFISVAGYASTSQGGVPAEGYIIGNYVFVNKDINSPVIRRGNRNAGAVLVKDDLLQAVPEYQDLLNFTTVTWCRDSSGNFRNDDPLCNNAGRVLPSAKQWYLVGYIQYVEPLSSHIFIFAQFRGNPVAIVISRLPNIDIAYGGKTALPANSVTLRRVCTIYSYPYVVELTIWRRVEGFP</sequence>
<dbReference type="EMBL" id="CP006646">
    <property type="protein sequence ID" value="AGT35571.1"/>
    <property type="molecule type" value="Genomic_DNA"/>
</dbReference>
<dbReference type="GeneID" id="16573875"/>
<keyword evidence="1" id="KW-1133">Transmembrane helix</keyword>
<feature type="transmembrane region" description="Helical" evidence="1">
    <location>
        <begin position="7"/>
        <end position="25"/>
    </location>
</feature>
<proteinExistence type="predicted"/>
<name>S5ZLV5_9CREN</name>
<keyword evidence="1" id="KW-0812">Transmembrane</keyword>
<accession>S5ZLV5</accession>
<dbReference type="eggNOG" id="arCOG05475">
    <property type="taxonomic scope" value="Archaea"/>
</dbReference>
<dbReference type="HOGENOM" id="CLU_668387_0_0_2"/>
<gene>
    <name evidence="2" type="ORF">N186_06160</name>
</gene>
<dbReference type="Proteomes" id="UP000015543">
    <property type="component" value="Chromosome"/>
</dbReference>
<dbReference type="KEGG" id="thb:N186_06160"/>
<dbReference type="AlphaFoldDB" id="S5ZLV5"/>
<dbReference type="RefSeq" id="WP_020962878.1">
    <property type="nucleotide sequence ID" value="NC_022093.1"/>
</dbReference>
<organism evidence="2 3">
    <name type="scientific">Thermofilum adornatum</name>
    <dbReference type="NCBI Taxonomy" id="1365176"/>
    <lineage>
        <taxon>Archaea</taxon>
        <taxon>Thermoproteota</taxon>
        <taxon>Thermoprotei</taxon>
        <taxon>Thermofilales</taxon>
        <taxon>Thermofilaceae</taxon>
        <taxon>Thermofilum</taxon>
    </lineage>
</organism>
<evidence type="ECO:0000313" key="2">
    <source>
        <dbReference type="EMBL" id="AGT35571.1"/>
    </source>
</evidence>
<keyword evidence="1" id="KW-0472">Membrane</keyword>
<dbReference type="PATRIC" id="fig|1365176.7.peg.1213"/>